<gene>
    <name evidence="2" type="ORF">HLB23_08390</name>
</gene>
<dbReference type="AlphaFoldDB" id="A0A849C058"/>
<dbReference type="RefSeq" id="WP_067517817.1">
    <property type="nucleotide sequence ID" value="NZ_JABELX010000003.1"/>
</dbReference>
<dbReference type="EMBL" id="JABELX010000003">
    <property type="protein sequence ID" value="NNH69880.1"/>
    <property type="molecule type" value="Genomic_DNA"/>
</dbReference>
<feature type="transmembrane region" description="Helical" evidence="1">
    <location>
        <begin position="48"/>
        <end position="71"/>
    </location>
</feature>
<proteinExistence type="predicted"/>
<keyword evidence="1" id="KW-0812">Transmembrane</keyword>
<keyword evidence="3" id="KW-1185">Reference proteome</keyword>
<comment type="caution">
    <text evidence="2">The sequence shown here is derived from an EMBL/GenBank/DDBJ whole genome shotgun (WGS) entry which is preliminary data.</text>
</comment>
<feature type="transmembrane region" description="Helical" evidence="1">
    <location>
        <begin position="20"/>
        <end position="42"/>
    </location>
</feature>
<evidence type="ECO:0000256" key="1">
    <source>
        <dbReference type="SAM" id="Phobius"/>
    </source>
</evidence>
<accession>A0A849C058</accession>
<organism evidence="2 3">
    <name type="scientific">Nocardia uniformis</name>
    <dbReference type="NCBI Taxonomy" id="53432"/>
    <lineage>
        <taxon>Bacteria</taxon>
        <taxon>Bacillati</taxon>
        <taxon>Actinomycetota</taxon>
        <taxon>Actinomycetes</taxon>
        <taxon>Mycobacteriales</taxon>
        <taxon>Nocardiaceae</taxon>
        <taxon>Nocardia</taxon>
    </lineage>
</organism>
<keyword evidence="1" id="KW-1133">Transmembrane helix</keyword>
<name>A0A849C058_9NOCA</name>
<sequence>MSAPIPARPQQDESILIDNVNGSGLTLGLFGVIGLTWTLHAAGAGAHGWMLAGITVATLALLAGLIGAVIARPRSRARGMRRS</sequence>
<evidence type="ECO:0000313" key="3">
    <source>
        <dbReference type="Proteomes" id="UP000586827"/>
    </source>
</evidence>
<dbReference type="Proteomes" id="UP000586827">
    <property type="component" value="Unassembled WGS sequence"/>
</dbReference>
<keyword evidence="1" id="KW-0472">Membrane</keyword>
<evidence type="ECO:0000313" key="2">
    <source>
        <dbReference type="EMBL" id="NNH69880.1"/>
    </source>
</evidence>
<reference evidence="2 3" key="1">
    <citation type="submission" date="2020-05" db="EMBL/GenBank/DDBJ databases">
        <title>MicrobeNet Type strains.</title>
        <authorList>
            <person name="Nicholson A.C."/>
        </authorList>
    </citation>
    <scope>NUCLEOTIDE SEQUENCE [LARGE SCALE GENOMIC DNA]</scope>
    <source>
        <strain evidence="2 3">JCM 3224</strain>
    </source>
</reference>
<protein>
    <submittedName>
        <fullName evidence="2">Uncharacterized protein</fullName>
    </submittedName>
</protein>